<keyword evidence="1" id="KW-0812">Transmembrane</keyword>
<proteinExistence type="predicted"/>
<protein>
    <submittedName>
        <fullName evidence="2">Type IV fimbrial biogenesis protein PilV</fullName>
    </submittedName>
</protein>
<dbReference type="RefSeq" id="WP_052494648.1">
    <property type="nucleotide sequence ID" value="NZ_CP010536.1"/>
</dbReference>
<evidence type="ECO:0000256" key="1">
    <source>
        <dbReference type="SAM" id="Phobius"/>
    </source>
</evidence>
<dbReference type="KEGG" id="cbw:RR42_m3156"/>
<dbReference type="InterPro" id="IPR012902">
    <property type="entry name" value="N_methyl_site"/>
</dbReference>
<feature type="transmembrane region" description="Helical" evidence="1">
    <location>
        <begin position="21"/>
        <end position="41"/>
    </location>
</feature>
<keyword evidence="1" id="KW-1133">Transmembrane helix</keyword>
<keyword evidence="1" id="KW-0472">Membrane</keyword>
<dbReference type="EMBL" id="CP010536">
    <property type="protein sequence ID" value="AJG20525.1"/>
    <property type="molecule type" value="Genomic_DNA"/>
</dbReference>
<dbReference type="Pfam" id="PF07963">
    <property type="entry name" value="N_methyl"/>
    <property type="match status" value="1"/>
</dbReference>
<gene>
    <name evidence="2" type="ORF">RR42_m3156</name>
</gene>
<organism evidence="2 3">
    <name type="scientific">Cupriavidus basilensis</name>
    <dbReference type="NCBI Taxonomy" id="68895"/>
    <lineage>
        <taxon>Bacteria</taxon>
        <taxon>Pseudomonadati</taxon>
        <taxon>Pseudomonadota</taxon>
        <taxon>Betaproteobacteria</taxon>
        <taxon>Burkholderiales</taxon>
        <taxon>Burkholderiaceae</taxon>
        <taxon>Cupriavidus</taxon>
    </lineage>
</organism>
<dbReference type="STRING" id="68895.RR42_m3156"/>
<keyword evidence="3" id="KW-1185">Reference proteome</keyword>
<sequence>MKITHPERIHCRRRPAPGFTLIEALVTIVVLSFGVLALATLQLRTLVDGRTASMRNVATVLAYNLADQIRSNEAAMTAGAYNQPVGLTTVACFTTAGCTPAQMAASSYKAWLDDTVATLPGGLGTVCIDSTPDDGTPASPQCDNASGAPYAIKIWWQEDKAPPNQNPVYQRFVTAFVP</sequence>
<dbReference type="InterPro" id="IPR013362">
    <property type="entry name" value="Pilus_4_PilV"/>
</dbReference>
<dbReference type="Proteomes" id="UP000031843">
    <property type="component" value="Chromosome main"/>
</dbReference>
<accession>A0A0C4YCH8</accession>
<dbReference type="NCBIfam" id="TIGR02523">
    <property type="entry name" value="type_IV_pilV"/>
    <property type="match status" value="1"/>
</dbReference>
<name>A0A0C4YCH8_9BURK</name>
<evidence type="ECO:0000313" key="2">
    <source>
        <dbReference type="EMBL" id="AJG20525.1"/>
    </source>
</evidence>
<evidence type="ECO:0000313" key="3">
    <source>
        <dbReference type="Proteomes" id="UP000031843"/>
    </source>
</evidence>
<dbReference type="OrthoDB" id="9155080at2"/>
<dbReference type="AlphaFoldDB" id="A0A0C4YCH8"/>
<reference evidence="2 3" key="1">
    <citation type="journal article" date="2015" name="Genome Announc.">
        <title>Complete Genome Sequence of Cupriavidus basilensis 4G11, Isolated from the Oak Ridge Field Research Center Site.</title>
        <authorList>
            <person name="Ray J."/>
            <person name="Waters R.J."/>
            <person name="Skerker J.M."/>
            <person name="Kuehl J.V."/>
            <person name="Price M.N."/>
            <person name="Huang J."/>
            <person name="Chakraborty R."/>
            <person name="Arkin A.P."/>
            <person name="Deutschbauer A."/>
        </authorList>
    </citation>
    <scope>NUCLEOTIDE SEQUENCE [LARGE SCALE GENOMIC DNA]</scope>
    <source>
        <strain evidence="2">4G11</strain>
    </source>
</reference>